<protein>
    <submittedName>
        <fullName evidence="1">Uncharacterized protein</fullName>
    </submittedName>
</protein>
<keyword evidence="2" id="KW-1185">Reference proteome</keyword>
<proteinExistence type="predicted"/>
<sequence>MVSQQALEIIKISIPMRGLPLLIAFTLSCCSQQDNEFPNFDKNGSINDIDRYVKDIVLEKDFSVVFCSRAEASYGWYKIFSKQGENWEKIEIRQWIFNEKQLRSDPEYYIARDITTRKLCKPEEAKSFLTKLISYRLFELPEEDELFEDCKNTGIADLGSTYIQIVAGEKVRNLKYSGMYKCEGNERESIRKH</sequence>
<reference evidence="1 2" key="1">
    <citation type="submission" date="2017-02" db="EMBL/GenBank/DDBJ databases">
        <authorList>
            <person name="Peterson S.W."/>
        </authorList>
    </citation>
    <scope>NUCLEOTIDE SEQUENCE [LARGE SCALE GENOMIC DNA]</scope>
    <source>
        <strain evidence="1 2">DSM 25262</strain>
    </source>
</reference>
<organism evidence="1 2">
    <name type="scientific">Ohtaekwangia koreensis</name>
    <dbReference type="NCBI Taxonomy" id="688867"/>
    <lineage>
        <taxon>Bacteria</taxon>
        <taxon>Pseudomonadati</taxon>
        <taxon>Bacteroidota</taxon>
        <taxon>Cytophagia</taxon>
        <taxon>Cytophagales</taxon>
        <taxon>Fulvivirgaceae</taxon>
        <taxon>Ohtaekwangia</taxon>
    </lineage>
</organism>
<dbReference type="EMBL" id="FUZU01000002">
    <property type="protein sequence ID" value="SKC78985.1"/>
    <property type="molecule type" value="Genomic_DNA"/>
</dbReference>
<dbReference type="Proteomes" id="UP000190961">
    <property type="component" value="Unassembled WGS sequence"/>
</dbReference>
<name>A0A1T5LT35_9BACT</name>
<evidence type="ECO:0000313" key="1">
    <source>
        <dbReference type="EMBL" id="SKC78985.1"/>
    </source>
</evidence>
<dbReference type="AlphaFoldDB" id="A0A1T5LT35"/>
<gene>
    <name evidence="1" type="ORF">SAMN05660236_3851</name>
</gene>
<evidence type="ECO:0000313" key="2">
    <source>
        <dbReference type="Proteomes" id="UP000190961"/>
    </source>
</evidence>
<dbReference type="RefSeq" id="WP_079688357.1">
    <property type="nucleotide sequence ID" value="NZ_FUZU01000002.1"/>
</dbReference>
<accession>A0A1T5LT35</accession>